<dbReference type="STRING" id="860235.AOZ06_31240"/>
<keyword evidence="3" id="KW-1185">Reference proteome</keyword>
<dbReference type="OrthoDB" id="9808310at2"/>
<organism evidence="2 3">
    <name type="scientific">Kibdelosporangium phytohabitans</name>
    <dbReference type="NCBI Taxonomy" id="860235"/>
    <lineage>
        <taxon>Bacteria</taxon>
        <taxon>Bacillati</taxon>
        <taxon>Actinomycetota</taxon>
        <taxon>Actinomycetes</taxon>
        <taxon>Pseudonocardiales</taxon>
        <taxon>Pseudonocardiaceae</taxon>
        <taxon>Kibdelosporangium</taxon>
    </lineage>
</organism>
<dbReference type="InterPro" id="IPR003779">
    <property type="entry name" value="CMD-like"/>
</dbReference>
<evidence type="ECO:0000313" key="2">
    <source>
        <dbReference type="EMBL" id="ALG10768.1"/>
    </source>
</evidence>
<name>A0A0N9I8E2_9PSEU</name>
<dbReference type="NCBIfam" id="TIGR00778">
    <property type="entry name" value="ahpD_dom"/>
    <property type="match status" value="1"/>
</dbReference>
<dbReference type="InterPro" id="IPR029032">
    <property type="entry name" value="AhpD-like"/>
</dbReference>
<proteinExistence type="predicted"/>
<dbReference type="AlphaFoldDB" id="A0A0N9I8E2"/>
<reference evidence="2 3" key="1">
    <citation type="submission" date="2015-07" db="EMBL/GenBank/DDBJ databases">
        <title>Genome sequencing of Kibdelosporangium phytohabitans.</title>
        <authorList>
            <person name="Qin S."/>
            <person name="Xing K."/>
        </authorList>
    </citation>
    <scope>NUCLEOTIDE SEQUENCE [LARGE SCALE GENOMIC DNA]</scope>
    <source>
        <strain evidence="2 3">KLBMP1111</strain>
    </source>
</reference>
<dbReference type="PANTHER" id="PTHR35446">
    <property type="entry name" value="SI:CH211-175M2.5"/>
    <property type="match status" value="1"/>
</dbReference>
<dbReference type="InterPro" id="IPR004675">
    <property type="entry name" value="AhpD_core"/>
</dbReference>
<dbReference type="EMBL" id="CP012752">
    <property type="protein sequence ID" value="ALG10768.1"/>
    <property type="molecule type" value="Genomic_DNA"/>
</dbReference>
<feature type="domain" description="Carboxymuconolactone decarboxylase-like" evidence="1">
    <location>
        <begin position="21"/>
        <end position="77"/>
    </location>
</feature>
<dbReference type="KEGG" id="kphy:AOZ06_31240"/>
<dbReference type="Gene3D" id="1.20.1290.10">
    <property type="entry name" value="AhpD-like"/>
    <property type="match status" value="1"/>
</dbReference>
<evidence type="ECO:0000259" key="1">
    <source>
        <dbReference type="Pfam" id="PF02627"/>
    </source>
</evidence>
<dbReference type="GO" id="GO:0051920">
    <property type="term" value="F:peroxiredoxin activity"/>
    <property type="evidence" value="ECO:0007669"/>
    <property type="project" value="InterPro"/>
</dbReference>
<gene>
    <name evidence="2" type="ORF">AOZ06_31240</name>
</gene>
<accession>A0A0N9I8E2</accession>
<dbReference type="PANTHER" id="PTHR35446:SF2">
    <property type="entry name" value="CARBOXYMUCONOLACTONE DECARBOXYLASE-LIKE DOMAIN-CONTAINING PROTEIN"/>
    <property type="match status" value="1"/>
</dbReference>
<dbReference type="Pfam" id="PF02627">
    <property type="entry name" value="CMD"/>
    <property type="match status" value="1"/>
</dbReference>
<sequence>MAHIELGTSLPGISGLFQYRPSTAKPLTELAETLLREPNSLTRGERELIATTVSRGNECTFCANSHAAIAAVELGVEDVDDAPRSAKLTALLEIALQVRESGRAVTTKAVEAARAEGASDEEIHDTVLIAAAFCMFNRYVDGLGTAAPEHARSYLPIAKAITEHGYVAAAG</sequence>
<dbReference type="Proteomes" id="UP000063699">
    <property type="component" value="Chromosome"/>
</dbReference>
<evidence type="ECO:0000313" key="3">
    <source>
        <dbReference type="Proteomes" id="UP000063699"/>
    </source>
</evidence>
<dbReference type="SUPFAM" id="SSF69118">
    <property type="entry name" value="AhpD-like"/>
    <property type="match status" value="1"/>
</dbReference>
<protein>
    <submittedName>
        <fullName evidence="2">Carboxymuconolactone decarboxylase</fullName>
    </submittedName>
</protein>